<dbReference type="OMA" id="CASEDHL"/>
<dbReference type="PANTHER" id="PTHR23054">
    <property type="entry name" value="TERNARY COMPLEX FACTOR MIP1, LEUCINE-ZIPPER-RELATED"/>
    <property type="match status" value="1"/>
</dbReference>
<gene>
    <name evidence="3" type="ORF">RCOM_1602510</name>
</gene>
<dbReference type="Proteomes" id="UP000008311">
    <property type="component" value="Unassembled WGS sequence"/>
</dbReference>
<reference evidence="4" key="1">
    <citation type="journal article" date="2010" name="Nat. Biotechnol.">
        <title>Draft genome sequence of the oilseed species Ricinus communis.</title>
        <authorList>
            <person name="Chan A.P."/>
            <person name="Crabtree J."/>
            <person name="Zhao Q."/>
            <person name="Lorenzi H."/>
            <person name="Orvis J."/>
            <person name="Puiu D."/>
            <person name="Melake-Berhan A."/>
            <person name="Jones K.M."/>
            <person name="Redman J."/>
            <person name="Chen G."/>
            <person name="Cahoon E.B."/>
            <person name="Gedil M."/>
            <person name="Stanke M."/>
            <person name="Haas B.J."/>
            <person name="Wortman J.R."/>
            <person name="Fraser-Liggett C.M."/>
            <person name="Ravel J."/>
            <person name="Rabinowicz P.D."/>
        </authorList>
    </citation>
    <scope>NUCLEOTIDE SEQUENCE [LARGE SCALE GENOMIC DNA]</scope>
    <source>
        <strain evidence="4">cv. Hale</strain>
    </source>
</reference>
<dbReference type="PANTHER" id="PTHR23054:SF15">
    <property type="entry name" value="OS08G0515700 PROTEIN"/>
    <property type="match status" value="1"/>
</dbReference>
<evidence type="ECO:0000259" key="2">
    <source>
        <dbReference type="Pfam" id="PF14389"/>
    </source>
</evidence>
<dbReference type="OrthoDB" id="418495at2759"/>
<dbReference type="AlphaFoldDB" id="B9R8W0"/>
<organism evidence="3 4">
    <name type="scientific">Ricinus communis</name>
    <name type="common">Castor bean</name>
    <dbReference type="NCBI Taxonomy" id="3988"/>
    <lineage>
        <taxon>Eukaryota</taxon>
        <taxon>Viridiplantae</taxon>
        <taxon>Streptophyta</taxon>
        <taxon>Embryophyta</taxon>
        <taxon>Tracheophyta</taxon>
        <taxon>Spermatophyta</taxon>
        <taxon>Magnoliopsida</taxon>
        <taxon>eudicotyledons</taxon>
        <taxon>Gunneridae</taxon>
        <taxon>Pentapetalae</taxon>
        <taxon>rosids</taxon>
        <taxon>fabids</taxon>
        <taxon>Malpighiales</taxon>
        <taxon>Euphorbiaceae</taxon>
        <taxon>Acalyphoideae</taxon>
        <taxon>Acalypheae</taxon>
        <taxon>Ricinus</taxon>
    </lineage>
</organism>
<proteinExistence type="predicted"/>
<name>B9R8W0_RICCO</name>
<evidence type="ECO:0000313" key="3">
    <source>
        <dbReference type="EMBL" id="EEF52940.1"/>
    </source>
</evidence>
<dbReference type="InParanoid" id="B9R8W0"/>
<dbReference type="STRING" id="3988.B9R8W0"/>
<protein>
    <submittedName>
        <fullName evidence="3">Electron transporter, putative</fullName>
    </submittedName>
</protein>
<dbReference type="InterPro" id="IPR025757">
    <property type="entry name" value="MIP1_Leuzipper"/>
</dbReference>
<accession>B9R8W0</accession>
<dbReference type="FunCoup" id="B9R8W0">
    <property type="interactions" value="197"/>
</dbReference>
<feature type="domain" description="DUF547" evidence="1">
    <location>
        <begin position="329"/>
        <end position="461"/>
    </location>
</feature>
<dbReference type="InterPro" id="IPR006869">
    <property type="entry name" value="DUF547"/>
</dbReference>
<dbReference type="EMBL" id="EQ973772">
    <property type="protein sequence ID" value="EEF52940.1"/>
    <property type="molecule type" value="Genomic_DNA"/>
</dbReference>
<evidence type="ECO:0000259" key="1">
    <source>
        <dbReference type="Pfam" id="PF04784"/>
    </source>
</evidence>
<dbReference type="eggNOG" id="ENOG502QRPM">
    <property type="taxonomic scope" value="Eukaryota"/>
</dbReference>
<dbReference type="Pfam" id="PF14389">
    <property type="entry name" value="Lzipper-MIP1"/>
    <property type="match status" value="1"/>
</dbReference>
<sequence length="542" mass="60708">MPGANCPSPYSSCSPFPYMSSPSIPDGEMLDNVLNISPKLSAHPNSILKSENSLSCEASVNWNSETKAAFTSLICIPYNGTPTPKSSDVLRKEIATLESEILHLERYLLSLYRNAFEERVPPLSNAPKSPWQYKKGSPSNLVVNQSHHNLKPHMERDGFIYHYQTSPAHGWASSDDQTCTASLHSTSKRGQKNANSGRRSLADHLGASCLIKSLNTPDTLSEDILKCISSIYCKLANPNLAHGGLPSSPPSSLSSSSVFSSQNPCDNWSPQYSEDAISHHQVLKEESRPYAAMVEVKKMCLDDDSFNYAATLLKHFRSLVRSLENVDPRKMKREEKLTFWINIHNALVMHAYLAYGTRNRVKGASILKAAYNIGGHCINASAIQNSIFGIRSHYSEPWLQTLFSPGWKSKTGSVRHVYALEYPEPLVHFALCTGAYSDPAVRVYTAQNIFQELKAAKEEFIKASIYIHKEGKIFLPKILSYFAKDMSMDMYGLLEAISGCLTEVQQKAMRRCMRRKVNKYIHWLPRSSTFRYVIHGDLVKGR</sequence>
<feature type="domain" description="Ternary complex factor MIP1 leucine-zipper" evidence="2">
    <location>
        <begin position="74"/>
        <end position="118"/>
    </location>
</feature>
<dbReference type="Pfam" id="PF04784">
    <property type="entry name" value="DUF547"/>
    <property type="match status" value="1"/>
</dbReference>
<keyword evidence="4" id="KW-1185">Reference proteome</keyword>
<evidence type="ECO:0000313" key="4">
    <source>
        <dbReference type="Proteomes" id="UP000008311"/>
    </source>
</evidence>